<dbReference type="PROSITE" id="PS00018">
    <property type="entry name" value="EF_HAND_1"/>
    <property type="match status" value="1"/>
</dbReference>
<organism evidence="6">
    <name type="scientific">Parabacteroides goldsteinii</name>
    <dbReference type="NCBI Taxonomy" id="328812"/>
    <lineage>
        <taxon>Bacteria</taxon>
        <taxon>Pseudomonadati</taxon>
        <taxon>Bacteroidota</taxon>
        <taxon>Bacteroidia</taxon>
        <taxon>Bacteroidales</taxon>
        <taxon>Tannerellaceae</taxon>
        <taxon>Parabacteroides</taxon>
    </lineage>
</organism>
<comment type="similarity">
    <text evidence="2">Belongs to the bacteroidetes fimbrillin superfamily. FimA/Mfa1 family.</text>
</comment>
<gene>
    <name evidence="6" type="ORF">GKE01_18445</name>
</gene>
<sequence>MIHSNKHIIYFLAGCLSLFASCTDEEMINKEIEVEEGIPVTTTLSFGASNIVKVETKATDIDKDNKVNSLAILVFNKEKEKVGKTHFVTSLTDEKVTIATSSGKRYVYAVANYKSSLFDLERELTNIKSQDDLKNLSVKLSENNMSVLDDQFLMSGAFVGRKDDEEGLCIIGTDGQIKNLDSDNSTSGKIDLKRIMASVKFNVSCGNTEATFVADSWQVKNIPQRSNLIEQKSGDYAGGEGDYLASKLNSAFNIDGNTYSFSFLMMENRKQPKSTSVFEYDEREKMSDSPEKFSVANDHSTYVVLKGTYTGMTSEEVNGDVKEKNVKAFTTYYVHLGDWRSNLSDFNIFRNNRYTYNVSVKSVDKLIVEVIKDDEVWGGDGEIYLSTTNVRTFDAHYGTTVISFDKTMIKDLIYGTRTEPCSKEAFIENFKILASTPENNFSSNNTDINWVQYKRNTAGYNGFMKYKESISDEPLNADGFRSDLYDACIKDEGFSLDDSIRYTCFIDEYYYVGKPLREFINQQPRTIQIWTYYKKNEEPSSNSSVSMAAYTFSQYSICTIYDLDKLDADEKVNGWGTEWTQEGSNLPTVIEKNNNHNSFDLSSTYSNDLLQGRNNMIAQLSDLQSWETYVNFKNNEIQAQYKYAEYACLNRNRDLNGNGQLDKDEIRWYLPSINQYMGYSMGDNVLPEEVRLFTGNTYDRTYIYLSNTVVEKNKASGQGGGTSPDYDTQVFWACEGSSTGYYRAAVSELAGYGISLSEMPYRCIRNLRSVSEPVDDFVVPSEGTRAPSEPAVFNYLDFTYLNPRAIRAQVNQALTPYHKNTDEENRLPEGLEIAQLESGYDSGTWIIRSISSINAVDTNPCEDKNKGWRLPNQRELTIMTSHVARLNNGNVIKGEYDFEANSLACCTMAKYSDSNWRVYFTYVNDQLGSHNMLLGGPDKNHYYRCVRDKKITKNK</sequence>
<proteinExistence type="inferred from homology"/>
<evidence type="ECO:0000256" key="3">
    <source>
        <dbReference type="ARBA" id="ARBA00022729"/>
    </source>
</evidence>
<feature type="domain" description="Major fimbrial subunit protein N-terminal" evidence="5">
    <location>
        <begin position="49"/>
        <end position="159"/>
    </location>
</feature>
<dbReference type="AlphaFoldDB" id="A0A6G1ZHH7"/>
<keyword evidence="3" id="KW-0732">Signal</keyword>
<evidence type="ECO:0000256" key="4">
    <source>
        <dbReference type="ARBA" id="ARBA00023263"/>
    </source>
</evidence>
<evidence type="ECO:0000256" key="1">
    <source>
        <dbReference type="ARBA" id="ARBA00004561"/>
    </source>
</evidence>
<accession>A0A6G1ZHH7</accession>
<dbReference type="GO" id="GO:0009289">
    <property type="term" value="C:pilus"/>
    <property type="evidence" value="ECO:0007669"/>
    <property type="project" value="UniProtKB-SubCell"/>
</dbReference>
<evidence type="ECO:0000313" key="6">
    <source>
        <dbReference type="EMBL" id="MRY13426.1"/>
    </source>
</evidence>
<dbReference type="PROSITE" id="PS51257">
    <property type="entry name" value="PROKAR_LIPOPROTEIN"/>
    <property type="match status" value="1"/>
</dbReference>
<dbReference type="Pfam" id="PF06321">
    <property type="entry name" value="P_gingi_FimA"/>
    <property type="match status" value="1"/>
</dbReference>
<keyword evidence="4" id="KW-0281">Fimbrium</keyword>
<protein>
    <submittedName>
        <fullName evidence="6">DUF4906 domain-containing protein</fullName>
    </submittedName>
</protein>
<dbReference type="InterPro" id="IPR018247">
    <property type="entry name" value="EF_Hand_1_Ca_BS"/>
</dbReference>
<reference evidence="6" key="1">
    <citation type="journal article" date="2019" name="Nat. Med.">
        <title>A library of human gut bacterial isolates paired with longitudinal multiomics data enables mechanistic microbiome research.</title>
        <authorList>
            <person name="Poyet M."/>
            <person name="Groussin M."/>
            <person name="Gibbons S.M."/>
            <person name="Avila-Pacheco J."/>
            <person name="Jiang X."/>
            <person name="Kearney S.M."/>
            <person name="Perrotta A.R."/>
            <person name="Berdy B."/>
            <person name="Zhao S."/>
            <person name="Lieberman T.D."/>
            <person name="Swanson P.K."/>
            <person name="Smith M."/>
            <person name="Roesemann S."/>
            <person name="Alexander J.E."/>
            <person name="Rich S.A."/>
            <person name="Livny J."/>
            <person name="Vlamakis H."/>
            <person name="Clish C."/>
            <person name="Bullock K."/>
            <person name="Deik A."/>
            <person name="Scott J."/>
            <person name="Pierce K.A."/>
            <person name="Xavier R.J."/>
            <person name="Alm E.J."/>
        </authorList>
    </citation>
    <scope>NUCLEOTIDE SEQUENCE</scope>
    <source>
        <strain evidence="6">BIOML-A4</strain>
    </source>
</reference>
<evidence type="ECO:0000259" key="5">
    <source>
        <dbReference type="Pfam" id="PF06321"/>
    </source>
</evidence>
<comment type="caution">
    <text evidence="6">The sequence shown here is derived from an EMBL/GenBank/DDBJ whole genome shotgun (WGS) entry which is preliminary data.</text>
</comment>
<name>A0A6G1ZHH7_9BACT</name>
<dbReference type="Gene3D" id="2.60.40.2580">
    <property type="match status" value="1"/>
</dbReference>
<dbReference type="EMBL" id="WKLP01000029">
    <property type="protein sequence ID" value="MRY13426.1"/>
    <property type="molecule type" value="Genomic_DNA"/>
</dbReference>
<comment type="subcellular location">
    <subcellularLocation>
        <location evidence="1">Fimbrium</location>
    </subcellularLocation>
</comment>
<evidence type="ECO:0000256" key="2">
    <source>
        <dbReference type="ARBA" id="ARBA00006011"/>
    </source>
</evidence>
<dbReference type="RefSeq" id="WP_010803009.1">
    <property type="nucleotide sequence ID" value="NZ_CAJSYT010000003.1"/>
</dbReference>
<dbReference type="InterPro" id="IPR029141">
    <property type="entry name" value="FimA_N"/>
</dbReference>